<name>A0A1H0SYF2_9MICO</name>
<evidence type="ECO:0000313" key="2">
    <source>
        <dbReference type="Proteomes" id="UP000199077"/>
    </source>
</evidence>
<reference evidence="2" key="1">
    <citation type="submission" date="2016-10" db="EMBL/GenBank/DDBJ databases">
        <authorList>
            <person name="Varghese N."/>
            <person name="Submissions S."/>
        </authorList>
    </citation>
    <scope>NUCLEOTIDE SEQUENCE [LARGE SCALE GENOMIC DNA]</scope>
    <source>
        <strain evidence="2">DSM 22329</strain>
    </source>
</reference>
<proteinExistence type="predicted"/>
<evidence type="ECO:0000313" key="1">
    <source>
        <dbReference type="EMBL" id="SDP46714.1"/>
    </source>
</evidence>
<dbReference type="STRING" id="443156.SAMN04489867_2556"/>
<accession>A0A1H0SYF2</accession>
<sequence length="236" mass="26527">MRESGRHLSVQLDGAFAFDDDGPPPLSRLCRLGEPALKVYLTLVLATRKAPHQLFRGTSAARFARMLGYDNAEDDNPKSAGTRKVQRALASLHREGFIVRTPRPGRVDLIEVHHVAGKFRPPYVTIPLDLWVYGWINVLPGHALFAYLVLRHACAGDETREVHVAPYIRSAYGLSDETWAKGTKSLVRFGLLTERLHNPDDRDLPRRQRKVYKLRSSAMGSVATVIEPDRPRSEEA</sequence>
<keyword evidence="2" id="KW-1185">Reference proteome</keyword>
<gene>
    <name evidence="1" type="ORF">SAMN04489867_2556</name>
</gene>
<evidence type="ECO:0008006" key="3">
    <source>
        <dbReference type="Google" id="ProtNLM"/>
    </source>
</evidence>
<dbReference type="Proteomes" id="UP000199077">
    <property type="component" value="Chromosome I"/>
</dbReference>
<protein>
    <recommendedName>
        <fullName evidence="3">Helix-turn-helix domain-containing protein</fullName>
    </recommendedName>
</protein>
<dbReference type="AlphaFoldDB" id="A0A1H0SYF2"/>
<dbReference type="EMBL" id="LT629711">
    <property type="protein sequence ID" value="SDP46714.1"/>
    <property type="molecule type" value="Genomic_DNA"/>
</dbReference>
<organism evidence="1 2">
    <name type="scientific">Pedococcus dokdonensis</name>
    <dbReference type="NCBI Taxonomy" id="443156"/>
    <lineage>
        <taxon>Bacteria</taxon>
        <taxon>Bacillati</taxon>
        <taxon>Actinomycetota</taxon>
        <taxon>Actinomycetes</taxon>
        <taxon>Micrococcales</taxon>
        <taxon>Intrasporangiaceae</taxon>
        <taxon>Pedococcus</taxon>
    </lineage>
</organism>